<dbReference type="PANTHER" id="PTHR10357">
    <property type="entry name" value="ALPHA-AMYLASE FAMILY MEMBER"/>
    <property type="match status" value="1"/>
</dbReference>
<dbReference type="PANTHER" id="PTHR10357:SF179">
    <property type="entry name" value="NEUTRAL AND BASIC AMINO ACID TRANSPORT PROTEIN RBAT"/>
    <property type="match status" value="1"/>
</dbReference>
<keyword evidence="3" id="KW-0378">Hydrolase</keyword>
<dbReference type="InterPro" id="IPR045857">
    <property type="entry name" value="O16G_dom_2"/>
</dbReference>
<evidence type="ECO:0000313" key="3">
    <source>
        <dbReference type="EMBL" id="MDM0044822.1"/>
    </source>
</evidence>
<dbReference type="SMART" id="SM00642">
    <property type="entry name" value="Aamy"/>
    <property type="match status" value="1"/>
</dbReference>
<dbReference type="Gene3D" id="3.90.400.10">
    <property type="entry name" value="Oligo-1,6-glucosidase, Domain 2"/>
    <property type="match status" value="1"/>
</dbReference>
<sequence>MTTSTTSNTTSVAEESANDWWQSGVIYQVYPRSFLDTNGDGIGDLAGITARLDHIASLGVDGIWISPFFVSPMADFGYDIADHCQVAPMFGTMADFDELLAAAHERGLRVLIDLVISHTSERHAWFAQSRADRHNDKADWYVWADARPDGGPPNNWLSLFGGSAWAWDTRRCQYYLHNFLASQPDLNFHNPEVQDAVLGIVQFWLDRGVDGFRLDTANFYFHDQQLRDNPPLGVGGQTVGVHVTNPYSYQDHVYDKSRPENLVFLERLRRLVDTRPGTAMVGEIGPDRDPAATTAAYTSRGKRLHMAYAFSLLGDAFSAAHVRNVVERFEAAIGDGWPSWAMSNHDVTRVISRWRLEQHADRAAPMLLALLMSLRGTPCIYQGEELGLAEAEIPFELLQDPFGRQFWPEFPGRDGCRTPMPWTADAVHAGFSFGTPWLPVPLAHAQRAVSVQEADSASVLARVQRFIAWRKGQPALQRGSIRFMADVPAPLLCLERQVPGHTLRTVFNLGPEPMTLAMADAPAFLPQDGHGFAAQMQGATLVVPGFDAWFARRDDKAEDVA</sequence>
<dbReference type="EMBL" id="JASZYV010000002">
    <property type="protein sequence ID" value="MDM0044822.1"/>
    <property type="molecule type" value="Genomic_DNA"/>
</dbReference>
<dbReference type="CDD" id="cd11330">
    <property type="entry name" value="AmyAc_OligoGlu"/>
    <property type="match status" value="1"/>
</dbReference>
<protein>
    <submittedName>
        <fullName evidence="3">Alpha-amylase family glycosyl hydrolase</fullName>
    </submittedName>
</protein>
<dbReference type="RefSeq" id="WP_286659935.1">
    <property type="nucleotide sequence ID" value="NZ_JASZYV010000002.1"/>
</dbReference>
<proteinExistence type="inferred from homology"/>
<dbReference type="GO" id="GO:0016787">
    <property type="term" value="F:hydrolase activity"/>
    <property type="evidence" value="ECO:0007669"/>
    <property type="project" value="UniProtKB-KW"/>
</dbReference>
<accession>A0ABT7NA59</accession>
<dbReference type="Gene3D" id="2.60.40.1180">
    <property type="entry name" value="Golgi alpha-mannosidase II"/>
    <property type="match status" value="1"/>
</dbReference>
<dbReference type="SUPFAM" id="SSF51445">
    <property type="entry name" value="(Trans)glycosidases"/>
    <property type="match status" value="1"/>
</dbReference>
<name>A0ABT7NA59_9BURK</name>
<evidence type="ECO:0000313" key="4">
    <source>
        <dbReference type="Proteomes" id="UP001174908"/>
    </source>
</evidence>
<dbReference type="Gene3D" id="3.20.20.80">
    <property type="entry name" value="Glycosidases"/>
    <property type="match status" value="2"/>
</dbReference>
<dbReference type="InterPro" id="IPR006047">
    <property type="entry name" value="GH13_cat_dom"/>
</dbReference>
<feature type="domain" description="Glycosyl hydrolase family 13 catalytic" evidence="2">
    <location>
        <begin position="28"/>
        <end position="417"/>
    </location>
</feature>
<organism evidence="3 4">
    <name type="scientific">Variovorax dokdonensis</name>
    <dbReference type="NCBI Taxonomy" id="344883"/>
    <lineage>
        <taxon>Bacteria</taxon>
        <taxon>Pseudomonadati</taxon>
        <taxon>Pseudomonadota</taxon>
        <taxon>Betaproteobacteria</taxon>
        <taxon>Burkholderiales</taxon>
        <taxon>Comamonadaceae</taxon>
        <taxon>Variovorax</taxon>
    </lineage>
</organism>
<dbReference type="Proteomes" id="UP001174908">
    <property type="component" value="Unassembled WGS sequence"/>
</dbReference>
<comment type="similarity">
    <text evidence="1">Belongs to the glycosyl hydrolase 13 family.</text>
</comment>
<dbReference type="InterPro" id="IPR017853">
    <property type="entry name" value="GH"/>
</dbReference>
<gene>
    <name evidence="3" type="ORF">QTH91_10035</name>
</gene>
<evidence type="ECO:0000259" key="2">
    <source>
        <dbReference type="SMART" id="SM00642"/>
    </source>
</evidence>
<dbReference type="Pfam" id="PF00128">
    <property type="entry name" value="Alpha-amylase"/>
    <property type="match status" value="1"/>
</dbReference>
<reference evidence="3" key="1">
    <citation type="submission" date="2023-06" db="EMBL/GenBank/DDBJ databases">
        <authorList>
            <person name="Jiang Y."/>
            <person name="Liu Q."/>
        </authorList>
    </citation>
    <scope>NUCLEOTIDE SEQUENCE</scope>
    <source>
        <strain evidence="3">CGMCC 1.12089</strain>
    </source>
</reference>
<dbReference type="InterPro" id="IPR013780">
    <property type="entry name" value="Glyco_hydro_b"/>
</dbReference>
<comment type="caution">
    <text evidence="3">The sequence shown here is derived from an EMBL/GenBank/DDBJ whole genome shotgun (WGS) entry which is preliminary data.</text>
</comment>
<evidence type="ECO:0000256" key="1">
    <source>
        <dbReference type="ARBA" id="ARBA00008061"/>
    </source>
</evidence>
<keyword evidence="4" id="KW-1185">Reference proteome</keyword>